<proteinExistence type="predicted"/>
<dbReference type="OrthoDB" id="140419at2"/>
<evidence type="ECO:0000313" key="1">
    <source>
        <dbReference type="EMBL" id="SNT28126.1"/>
    </source>
</evidence>
<keyword evidence="2" id="KW-1185">Reference proteome</keyword>
<sequence length="459" mass="51003">MMQSQARPDTVIRSLRAGASLCLLLLAGGCRTREPAPAPALSHAPWEAASRPDNVDSIARDYVRVALALGERDPDSLDFSVAPATVADEVKRAYASFDEIDGEAAALESRLQHLAFMKEDQPRREFLRGQLAAVRARVRMVRAGVYLDFDSEAAALFATTRLPDTDAEAARRRAMRTEILRQLPTTAAGKSEAIRYGAYDARFLIPPEKLRAVMTAALDACRQRTLEHITLPAGESVDLTFVHRQPWSAFSRYRGDAHSTISLNLDYPITVDDALELACHEGYPGHHVFNTLRDRTLRLGRGWPELEAQLTFSPQSYLSEAEAAYAPRLAFSTAERAQVERDILFPLAGMKPAEAARYVAISAAIRELSSAEPAIAREYLDGRLEYVRADNRLSDEVLMAQPDASLLYMNEYRSYMLAYTDGPRRIAAALPAASSTPEEQKARWKAYEELMTTLRTKLP</sequence>
<dbReference type="Proteomes" id="UP000198356">
    <property type="component" value="Unassembled WGS sequence"/>
</dbReference>
<accession>A0A239LBX3</accession>
<dbReference type="RefSeq" id="WP_142988398.1">
    <property type="nucleotide sequence ID" value="NZ_FZOU01000006.1"/>
</dbReference>
<name>A0A239LBX3_9BACT</name>
<evidence type="ECO:0008006" key="3">
    <source>
        <dbReference type="Google" id="ProtNLM"/>
    </source>
</evidence>
<dbReference type="EMBL" id="FZOU01000006">
    <property type="protein sequence ID" value="SNT28126.1"/>
    <property type="molecule type" value="Genomic_DNA"/>
</dbReference>
<dbReference type="AlphaFoldDB" id="A0A239LBX3"/>
<gene>
    <name evidence="1" type="ORF">SAMN05421770_106293</name>
</gene>
<evidence type="ECO:0000313" key="2">
    <source>
        <dbReference type="Proteomes" id="UP000198356"/>
    </source>
</evidence>
<dbReference type="PROSITE" id="PS51257">
    <property type="entry name" value="PROKAR_LIPOPROTEIN"/>
    <property type="match status" value="1"/>
</dbReference>
<protein>
    <recommendedName>
        <fullName evidence="3">DUF885 domain-containing protein</fullName>
    </recommendedName>
</protein>
<organism evidence="1 2">
    <name type="scientific">Granulicella rosea</name>
    <dbReference type="NCBI Taxonomy" id="474952"/>
    <lineage>
        <taxon>Bacteria</taxon>
        <taxon>Pseudomonadati</taxon>
        <taxon>Acidobacteriota</taxon>
        <taxon>Terriglobia</taxon>
        <taxon>Terriglobales</taxon>
        <taxon>Acidobacteriaceae</taxon>
        <taxon>Granulicella</taxon>
    </lineage>
</organism>
<reference evidence="1 2" key="1">
    <citation type="submission" date="2017-06" db="EMBL/GenBank/DDBJ databases">
        <authorList>
            <person name="Kim H.J."/>
            <person name="Triplett B.A."/>
        </authorList>
    </citation>
    <scope>NUCLEOTIDE SEQUENCE [LARGE SCALE GENOMIC DNA]</scope>
    <source>
        <strain evidence="1 2">DSM 18704</strain>
    </source>
</reference>